<dbReference type="InterPro" id="IPR009057">
    <property type="entry name" value="Homeodomain-like_sf"/>
</dbReference>
<evidence type="ECO:0000259" key="6">
    <source>
        <dbReference type="PROSITE" id="PS50977"/>
    </source>
</evidence>
<reference evidence="7 8" key="1">
    <citation type="journal article" date="2020" name="Microorganisms">
        <title>Osmotic Adaptation and Compatible Solute Biosynthesis of Phototrophic Bacteria as Revealed from Genome Analyses.</title>
        <authorList>
            <person name="Imhoff J.F."/>
            <person name="Rahn T."/>
            <person name="Kunzel S."/>
            <person name="Keller A."/>
            <person name="Neulinger S.C."/>
        </authorList>
    </citation>
    <scope>NUCLEOTIDE SEQUENCE [LARGE SCALE GENOMIC DNA]</scope>
    <source>
        <strain evidence="7 8">DSM 15116</strain>
    </source>
</reference>
<feature type="compositionally biased region" description="Polar residues" evidence="5">
    <location>
        <begin position="1"/>
        <end position="11"/>
    </location>
</feature>
<dbReference type="InterPro" id="IPR050109">
    <property type="entry name" value="HTH-type_TetR-like_transc_reg"/>
</dbReference>
<dbReference type="PANTHER" id="PTHR30055">
    <property type="entry name" value="HTH-TYPE TRANSCRIPTIONAL REGULATOR RUTR"/>
    <property type="match status" value="1"/>
</dbReference>
<dbReference type="Proteomes" id="UP000738126">
    <property type="component" value="Unassembled WGS sequence"/>
</dbReference>
<dbReference type="RefSeq" id="WP_200261246.1">
    <property type="nucleotide sequence ID" value="NZ_NRSH01000204.1"/>
</dbReference>
<keyword evidence="1" id="KW-0805">Transcription regulation</keyword>
<dbReference type="Pfam" id="PF00440">
    <property type="entry name" value="TetR_N"/>
    <property type="match status" value="1"/>
</dbReference>
<evidence type="ECO:0000256" key="1">
    <source>
        <dbReference type="ARBA" id="ARBA00023015"/>
    </source>
</evidence>
<feature type="domain" description="HTH tetR-type" evidence="6">
    <location>
        <begin position="21"/>
        <end position="81"/>
    </location>
</feature>
<dbReference type="Gene3D" id="1.10.357.10">
    <property type="entry name" value="Tetracycline Repressor, domain 2"/>
    <property type="match status" value="1"/>
</dbReference>
<sequence>MATRPPSSLTPETGPATERGERTRRKLLGAAEGEFGERGFHHASISSITQRAGVAQGTFYLYFRSKEEIFRALVEHMNRTMRRHLSEAIAGAASRAEAERIGLEAFLRFCREHENLYRIVMESQFVDPEAHRWYFTTLASGYAERLRAAQGRGEIRRGDPYTQALALIGVAFFMGKRHLLWGDDVPPLEQALETATAFIQGGILPPEGGGGEGAR</sequence>
<dbReference type="SUPFAM" id="SSF48498">
    <property type="entry name" value="Tetracyclin repressor-like, C-terminal domain"/>
    <property type="match status" value="1"/>
</dbReference>
<feature type="region of interest" description="Disordered" evidence="5">
    <location>
        <begin position="1"/>
        <end position="23"/>
    </location>
</feature>
<proteinExistence type="predicted"/>
<accession>A0ABS1E959</accession>
<name>A0ABS1E959_9GAMM</name>
<organism evidence="7 8">
    <name type="scientific">Halorhodospira neutriphila</name>
    <dbReference type="NCBI Taxonomy" id="168379"/>
    <lineage>
        <taxon>Bacteria</taxon>
        <taxon>Pseudomonadati</taxon>
        <taxon>Pseudomonadota</taxon>
        <taxon>Gammaproteobacteria</taxon>
        <taxon>Chromatiales</taxon>
        <taxon>Ectothiorhodospiraceae</taxon>
        <taxon>Halorhodospira</taxon>
    </lineage>
</organism>
<gene>
    <name evidence="7" type="ORF">CKO13_11565</name>
</gene>
<evidence type="ECO:0000256" key="5">
    <source>
        <dbReference type="SAM" id="MobiDB-lite"/>
    </source>
</evidence>
<evidence type="ECO:0000313" key="7">
    <source>
        <dbReference type="EMBL" id="MBK1727637.1"/>
    </source>
</evidence>
<keyword evidence="8" id="KW-1185">Reference proteome</keyword>
<keyword evidence="3" id="KW-0804">Transcription</keyword>
<evidence type="ECO:0000313" key="8">
    <source>
        <dbReference type="Proteomes" id="UP000738126"/>
    </source>
</evidence>
<keyword evidence="2 4" id="KW-0238">DNA-binding</keyword>
<dbReference type="InterPro" id="IPR036271">
    <property type="entry name" value="Tet_transcr_reg_TetR-rel_C_sf"/>
</dbReference>
<dbReference type="PRINTS" id="PR00455">
    <property type="entry name" value="HTHTETR"/>
</dbReference>
<evidence type="ECO:0000256" key="4">
    <source>
        <dbReference type="PROSITE-ProRule" id="PRU00335"/>
    </source>
</evidence>
<dbReference type="InterPro" id="IPR023772">
    <property type="entry name" value="DNA-bd_HTH_TetR-type_CS"/>
</dbReference>
<dbReference type="PROSITE" id="PS50977">
    <property type="entry name" value="HTH_TETR_2"/>
    <property type="match status" value="1"/>
</dbReference>
<evidence type="ECO:0000256" key="3">
    <source>
        <dbReference type="ARBA" id="ARBA00023163"/>
    </source>
</evidence>
<protein>
    <submittedName>
        <fullName evidence="7">TetR family transcriptional regulator</fullName>
    </submittedName>
</protein>
<dbReference type="PANTHER" id="PTHR30055:SF234">
    <property type="entry name" value="HTH-TYPE TRANSCRIPTIONAL REGULATOR BETI"/>
    <property type="match status" value="1"/>
</dbReference>
<dbReference type="InterPro" id="IPR001647">
    <property type="entry name" value="HTH_TetR"/>
</dbReference>
<dbReference type="SUPFAM" id="SSF46689">
    <property type="entry name" value="Homeodomain-like"/>
    <property type="match status" value="1"/>
</dbReference>
<feature type="DNA-binding region" description="H-T-H motif" evidence="4">
    <location>
        <begin position="44"/>
        <end position="63"/>
    </location>
</feature>
<evidence type="ECO:0000256" key="2">
    <source>
        <dbReference type="ARBA" id="ARBA00023125"/>
    </source>
</evidence>
<dbReference type="PROSITE" id="PS01081">
    <property type="entry name" value="HTH_TETR_1"/>
    <property type="match status" value="1"/>
</dbReference>
<dbReference type="Gene3D" id="1.10.10.60">
    <property type="entry name" value="Homeodomain-like"/>
    <property type="match status" value="1"/>
</dbReference>
<dbReference type="EMBL" id="NRSH01000204">
    <property type="protein sequence ID" value="MBK1727637.1"/>
    <property type="molecule type" value="Genomic_DNA"/>
</dbReference>
<comment type="caution">
    <text evidence="7">The sequence shown here is derived from an EMBL/GenBank/DDBJ whole genome shotgun (WGS) entry which is preliminary data.</text>
</comment>